<name>A0A6I3LN97_9FLAO</name>
<dbReference type="NCBIfam" id="TIGR03558">
    <property type="entry name" value="oxido_grp_1"/>
    <property type="match status" value="1"/>
</dbReference>
<dbReference type="EMBL" id="WMJX01000067">
    <property type="protein sequence ID" value="MTG99354.1"/>
    <property type="molecule type" value="Genomic_DNA"/>
</dbReference>
<dbReference type="Pfam" id="PF00296">
    <property type="entry name" value="Bac_luciferase"/>
    <property type="match status" value="1"/>
</dbReference>
<dbReference type="FunFam" id="3.20.20.30:FF:000002">
    <property type="entry name" value="LLM class flavin-dependent oxidoreductase"/>
    <property type="match status" value="1"/>
</dbReference>
<sequence>MKNIPYSFLDLAILGKNRTMTETLHSLLNTAQYADALKYNRFWLAEHHNMPHIASSATSVLIGYVASGTQNIRVGSGGIMLPNHPPLVIAEQFGTLESLYPGRIDLGLGRAPGTDQLTAMALRRNDTLSANFFPKQIDELRQFFSLDNSNAKVRAFPGEGAQVPLWILGSSTDSAYLAAELGLPYAFASHFAPNQIQLAASIYRKNFKASECLEDPYFMPCVNAILADSSEKAEYLATSFYRMFLGIIRNDREPMQPPIDTMNGLWSVQEEEYVYNMTSCSFIGKKEDLRPEVERFCQVLEVDEIMITTPIYDCNDRLHSMKLFSELFNG</sequence>
<dbReference type="Proteomes" id="UP000438760">
    <property type="component" value="Unassembled WGS sequence"/>
</dbReference>
<feature type="domain" description="Luciferase-like" evidence="3">
    <location>
        <begin position="18"/>
        <end position="243"/>
    </location>
</feature>
<evidence type="ECO:0000313" key="5">
    <source>
        <dbReference type="Proteomes" id="UP000438760"/>
    </source>
</evidence>
<dbReference type="SUPFAM" id="SSF51679">
    <property type="entry name" value="Bacterial luciferase-like"/>
    <property type="match status" value="1"/>
</dbReference>
<keyword evidence="4" id="KW-0560">Oxidoreductase</keyword>
<dbReference type="PANTHER" id="PTHR30137:SF6">
    <property type="entry name" value="LUCIFERASE-LIKE MONOOXYGENASE"/>
    <property type="match status" value="1"/>
</dbReference>
<evidence type="ECO:0000256" key="1">
    <source>
        <dbReference type="ARBA" id="ARBA00007789"/>
    </source>
</evidence>
<evidence type="ECO:0000313" key="4">
    <source>
        <dbReference type="EMBL" id="MTG99354.1"/>
    </source>
</evidence>
<reference evidence="4 5" key="1">
    <citation type="submission" date="2019-11" db="EMBL/GenBank/DDBJ databases">
        <title>Genome of Strain BIT-d1.</title>
        <authorList>
            <person name="Yang Y."/>
        </authorList>
    </citation>
    <scope>NUCLEOTIDE SEQUENCE [LARGE SCALE GENOMIC DNA]</scope>
    <source>
        <strain evidence="4 5">BIT-d1</strain>
    </source>
</reference>
<comment type="caution">
    <text evidence="4">The sequence shown here is derived from an EMBL/GenBank/DDBJ whole genome shotgun (WGS) entry which is preliminary data.</text>
</comment>
<dbReference type="AlphaFoldDB" id="A0A6I3LN97"/>
<accession>A0A6I3LN97</accession>
<keyword evidence="5" id="KW-1185">Reference proteome</keyword>
<dbReference type="InterPro" id="IPR019949">
    <property type="entry name" value="CmoO-like"/>
</dbReference>
<evidence type="ECO:0000259" key="3">
    <source>
        <dbReference type="Pfam" id="PF00296"/>
    </source>
</evidence>
<dbReference type="OrthoDB" id="9780518at2"/>
<dbReference type="InterPro" id="IPR050766">
    <property type="entry name" value="Bact_Lucif_Oxidored"/>
</dbReference>
<dbReference type="RefSeq" id="WP_155093346.1">
    <property type="nucleotide sequence ID" value="NZ_CP102754.1"/>
</dbReference>
<comment type="similarity">
    <text evidence="1">To bacterial alkanal monooxygenase alpha and beta chains.</text>
</comment>
<dbReference type="PANTHER" id="PTHR30137">
    <property type="entry name" value="LUCIFERASE-LIKE MONOOXYGENASE"/>
    <property type="match status" value="1"/>
</dbReference>
<dbReference type="InterPro" id="IPR011251">
    <property type="entry name" value="Luciferase-like_dom"/>
</dbReference>
<dbReference type="Gene3D" id="3.20.20.30">
    <property type="entry name" value="Luciferase-like domain"/>
    <property type="match status" value="1"/>
</dbReference>
<dbReference type="InterPro" id="IPR036661">
    <property type="entry name" value="Luciferase-like_sf"/>
</dbReference>
<proteinExistence type="predicted"/>
<dbReference type="GO" id="GO:0005829">
    <property type="term" value="C:cytosol"/>
    <property type="evidence" value="ECO:0007669"/>
    <property type="project" value="TreeGrafter"/>
</dbReference>
<evidence type="ECO:0000256" key="2">
    <source>
        <dbReference type="ARBA" id="ARBA00074555"/>
    </source>
</evidence>
<protein>
    <recommendedName>
        <fullName evidence="2">Luciferase-like monooxygenase</fullName>
    </recommendedName>
</protein>
<gene>
    <name evidence="4" type="ORF">GJV76_14695</name>
</gene>
<dbReference type="GO" id="GO:0016705">
    <property type="term" value="F:oxidoreductase activity, acting on paired donors, with incorporation or reduction of molecular oxygen"/>
    <property type="evidence" value="ECO:0007669"/>
    <property type="project" value="InterPro"/>
</dbReference>
<organism evidence="4 5">
    <name type="scientific">Myroides albus</name>
    <dbReference type="NCBI Taxonomy" id="2562892"/>
    <lineage>
        <taxon>Bacteria</taxon>
        <taxon>Pseudomonadati</taxon>
        <taxon>Bacteroidota</taxon>
        <taxon>Flavobacteriia</taxon>
        <taxon>Flavobacteriales</taxon>
        <taxon>Flavobacteriaceae</taxon>
        <taxon>Myroides</taxon>
    </lineage>
</organism>